<dbReference type="PRINTS" id="PR00081">
    <property type="entry name" value="GDHRDH"/>
</dbReference>
<gene>
    <name evidence="2" type="ORF">GCM10023205_63510</name>
</gene>
<dbReference type="EMBL" id="BAABHS010000028">
    <property type="protein sequence ID" value="GAA4984656.1"/>
    <property type="molecule type" value="Genomic_DNA"/>
</dbReference>
<sequence>MTDQHAADPFDLTGRVAVITGGSRGIGLAIAKGFAARGAKVVVASRKAESCEAAVKDIEAAGGTALAVAAHMGELDDLQKLVDRTVEHFGGIDIVVNNAANPLTLPIGHYTPEAWDKSMQVNLRGPIFLVQYALPHLRQSRSASVINVISAGVFLRSEPTSMYAQAKSGLLAYTRSAAGALAAEGIRVNALAPGTVDTDMVRNNTPERVESMKKSSPLGRMADADEMVGPALLLASDAGSYITGAVISADGGLTVH</sequence>
<comment type="similarity">
    <text evidence="1">Belongs to the short-chain dehydrogenases/reductases (SDR) family.</text>
</comment>
<proteinExistence type="inferred from homology"/>
<protein>
    <submittedName>
        <fullName evidence="2">SDR family oxidoreductase</fullName>
    </submittedName>
</protein>
<accession>A0ABP9I235</accession>
<dbReference type="InterPro" id="IPR020904">
    <property type="entry name" value="Sc_DH/Rdtase_CS"/>
</dbReference>
<dbReference type="PANTHER" id="PTHR43943">
    <property type="entry name" value="DEHYDROGENASE/REDUCTASE (SDR FAMILY) MEMBER 4"/>
    <property type="match status" value="1"/>
</dbReference>
<evidence type="ECO:0000313" key="2">
    <source>
        <dbReference type="EMBL" id="GAA4984656.1"/>
    </source>
</evidence>
<organism evidence="2 3">
    <name type="scientific">Yinghuangia aomiensis</name>
    <dbReference type="NCBI Taxonomy" id="676205"/>
    <lineage>
        <taxon>Bacteria</taxon>
        <taxon>Bacillati</taxon>
        <taxon>Actinomycetota</taxon>
        <taxon>Actinomycetes</taxon>
        <taxon>Kitasatosporales</taxon>
        <taxon>Streptomycetaceae</taxon>
        <taxon>Yinghuangia</taxon>
    </lineage>
</organism>
<dbReference type="Gene3D" id="3.40.50.720">
    <property type="entry name" value="NAD(P)-binding Rossmann-like Domain"/>
    <property type="match status" value="1"/>
</dbReference>
<dbReference type="RefSeq" id="WP_345679205.1">
    <property type="nucleotide sequence ID" value="NZ_BAABHS010000028.1"/>
</dbReference>
<comment type="caution">
    <text evidence="2">The sequence shown here is derived from an EMBL/GenBank/DDBJ whole genome shotgun (WGS) entry which is preliminary data.</text>
</comment>
<evidence type="ECO:0000256" key="1">
    <source>
        <dbReference type="ARBA" id="ARBA00006484"/>
    </source>
</evidence>
<dbReference type="PROSITE" id="PS00061">
    <property type="entry name" value="ADH_SHORT"/>
    <property type="match status" value="1"/>
</dbReference>
<dbReference type="SUPFAM" id="SSF51735">
    <property type="entry name" value="NAD(P)-binding Rossmann-fold domains"/>
    <property type="match status" value="1"/>
</dbReference>
<keyword evidence="3" id="KW-1185">Reference proteome</keyword>
<evidence type="ECO:0000313" key="3">
    <source>
        <dbReference type="Proteomes" id="UP001500466"/>
    </source>
</evidence>
<dbReference type="CDD" id="cd05233">
    <property type="entry name" value="SDR_c"/>
    <property type="match status" value="1"/>
</dbReference>
<dbReference type="PANTHER" id="PTHR43943:SF2">
    <property type="entry name" value="DEHYDROGENASE_REDUCTASE 4"/>
    <property type="match status" value="1"/>
</dbReference>
<name>A0ABP9I235_9ACTN</name>
<dbReference type="InterPro" id="IPR002347">
    <property type="entry name" value="SDR_fam"/>
</dbReference>
<dbReference type="Proteomes" id="UP001500466">
    <property type="component" value="Unassembled WGS sequence"/>
</dbReference>
<dbReference type="InterPro" id="IPR036291">
    <property type="entry name" value="NAD(P)-bd_dom_sf"/>
</dbReference>
<reference evidence="3" key="1">
    <citation type="journal article" date="2019" name="Int. J. Syst. Evol. Microbiol.">
        <title>The Global Catalogue of Microorganisms (GCM) 10K type strain sequencing project: providing services to taxonomists for standard genome sequencing and annotation.</title>
        <authorList>
            <consortium name="The Broad Institute Genomics Platform"/>
            <consortium name="The Broad Institute Genome Sequencing Center for Infectious Disease"/>
            <person name="Wu L."/>
            <person name="Ma J."/>
        </authorList>
    </citation>
    <scope>NUCLEOTIDE SEQUENCE [LARGE SCALE GENOMIC DNA]</scope>
    <source>
        <strain evidence="3">JCM 17986</strain>
    </source>
</reference>
<dbReference type="PRINTS" id="PR00080">
    <property type="entry name" value="SDRFAMILY"/>
</dbReference>
<dbReference type="Pfam" id="PF13561">
    <property type="entry name" value="adh_short_C2"/>
    <property type="match status" value="1"/>
</dbReference>
<dbReference type="NCBIfam" id="NF005559">
    <property type="entry name" value="PRK07231.1"/>
    <property type="match status" value="1"/>
</dbReference>